<evidence type="ECO:0000313" key="1">
    <source>
        <dbReference type="EMBL" id="ALW90351.1"/>
    </source>
</evidence>
<dbReference type="Gene3D" id="3.30.420.40">
    <property type="match status" value="2"/>
</dbReference>
<dbReference type="EMBL" id="CP013910">
    <property type="protein sequence ID" value="ALW90351.1"/>
    <property type="molecule type" value="Genomic_DNA"/>
</dbReference>
<name>A0ABN4K849_9DEIO</name>
<gene>
    <name evidence="1" type="ORF">AUC44_07400</name>
</gene>
<dbReference type="InterPro" id="IPR000600">
    <property type="entry name" value="ROK"/>
</dbReference>
<reference evidence="1 2" key="1">
    <citation type="submission" date="2015-12" db="EMBL/GenBank/DDBJ databases">
        <authorList>
            <person name="Kim M.K."/>
            <person name="Srinivasan S."/>
            <person name="Lee J.-J."/>
            <person name="Kim K."/>
        </authorList>
    </citation>
    <scope>NUCLEOTIDE SEQUENCE [LARGE SCALE GENOMIC DNA]</scope>
    <source>
        <strain evidence="1 2">BM2</strain>
    </source>
</reference>
<dbReference type="PANTHER" id="PTHR18964:SF169">
    <property type="entry name" value="N-ACETYLMANNOSAMINE KINASE"/>
    <property type="match status" value="1"/>
</dbReference>
<protein>
    <submittedName>
        <fullName evidence="1">ROK family transcriptional regulator</fullName>
    </submittedName>
</protein>
<dbReference type="Proteomes" id="UP000060071">
    <property type="component" value="Chromosome"/>
</dbReference>
<proteinExistence type="predicted"/>
<evidence type="ECO:0000313" key="2">
    <source>
        <dbReference type="Proteomes" id="UP000060071"/>
    </source>
</evidence>
<keyword evidence="2" id="KW-1185">Reference proteome</keyword>
<accession>A0ABN4K849</accession>
<dbReference type="SUPFAM" id="SSF53067">
    <property type="entry name" value="Actin-like ATPase domain"/>
    <property type="match status" value="1"/>
</dbReference>
<organism evidence="1 2">
    <name type="scientific">Deinococcus actinosclerus</name>
    <dbReference type="NCBI Taxonomy" id="1768108"/>
    <lineage>
        <taxon>Bacteria</taxon>
        <taxon>Thermotogati</taxon>
        <taxon>Deinococcota</taxon>
        <taxon>Deinococci</taxon>
        <taxon>Deinococcales</taxon>
        <taxon>Deinococcaceae</taxon>
        <taxon>Deinococcus</taxon>
    </lineage>
</organism>
<dbReference type="PANTHER" id="PTHR18964">
    <property type="entry name" value="ROK (REPRESSOR, ORF, KINASE) FAMILY"/>
    <property type="match status" value="1"/>
</dbReference>
<sequence length="288" mass="28805">MRAALVQGGRVLERVEARTPRPATPEAVIAAALELARPLAARAEAVGVACAGAVARGRVTATAAHTFPGWVDIPLAERLGAGLGRPCAALNDARAAAWGEFAAGAGVGTTEFMFVTVSTGVGAGLVLGGQLHLAGNGLDAELGFVSVPARWHAGAPTPAGALAPLEFESSGTALNARAAALGFADARALCDAADAGDAAADAEYRHSAAGLAWKIADIAALLGVTRVALGGSVGLRPGYRSRVQEALAAFPERYRPEVVHAALGADAGLIGAALWAQRSAQRAAAGMV</sequence>
<dbReference type="InterPro" id="IPR043129">
    <property type="entry name" value="ATPase_NBD"/>
</dbReference>
<dbReference type="Pfam" id="PF00480">
    <property type="entry name" value="ROK"/>
    <property type="match status" value="1"/>
</dbReference>